<evidence type="ECO:0000313" key="2">
    <source>
        <dbReference type="EMBL" id="PIB76502.1"/>
    </source>
</evidence>
<evidence type="ECO:0000313" key="3">
    <source>
        <dbReference type="Proteomes" id="UP000230551"/>
    </source>
</evidence>
<comment type="caution">
    <text evidence="2">The sequence shown here is derived from an EMBL/GenBank/DDBJ whole genome shotgun (WGS) entry which is preliminary data.</text>
</comment>
<feature type="region of interest" description="Disordered" evidence="1">
    <location>
        <begin position="35"/>
        <end position="61"/>
    </location>
</feature>
<dbReference type="OrthoDB" id="4751509at2"/>
<organism evidence="2 3">
    <name type="scientific">Mycolicibacterium brumae</name>
    <dbReference type="NCBI Taxonomy" id="85968"/>
    <lineage>
        <taxon>Bacteria</taxon>
        <taxon>Bacillati</taxon>
        <taxon>Actinomycetota</taxon>
        <taxon>Actinomycetes</taxon>
        <taxon>Mycobacteriales</taxon>
        <taxon>Mycobacteriaceae</taxon>
        <taxon>Mycolicibacterium</taxon>
    </lineage>
</organism>
<dbReference type="Proteomes" id="UP000230551">
    <property type="component" value="Unassembled WGS sequence"/>
</dbReference>
<dbReference type="AlphaFoldDB" id="A0A2G5PDU6"/>
<proteinExistence type="predicted"/>
<dbReference type="EMBL" id="PDCN02000004">
    <property type="protein sequence ID" value="PIB76502.1"/>
    <property type="molecule type" value="Genomic_DNA"/>
</dbReference>
<feature type="compositionally biased region" description="Low complexity" evidence="1">
    <location>
        <begin position="35"/>
        <end position="60"/>
    </location>
</feature>
<keyword evidence="3" id="KW-1185">Reference proteome</keyword>
<feature type="region of interest" description="Disordered" evidence="1">
    <location>
        <begin position="165"/>
        <end position="197"/>
    </location>
</feature>
<evidence type="ECO:0000256" key="1">
    <source>
        <dbReference type="SAM" id="MobiDB-lite"/>
    </source>
</evidence>
<dbReference type="RefSeq" id="WP_090593013.1">
    <property type="nucleotide sequence ID" value="NZ_CP104302.1"/>
</dbReference>
<sequence length="197" mass="19332">MAPTARNLLAMTGFGAVVATVVTVGMTASAEGGPLLPSAGAAPDSSSTATTTSGSAATTLQSDAGGYAGTEAYCPSGEVSVAHGRTARSMVVICSDSDGALQYRGVRISDGALLLATAKSLGGGSYKAVNEGVVYTVTPGELKVTSGGSVIYRDDWSEFVAPRWAAESDDGSSTEDSGVASTTTSSAAAPTSTTTAG</sequence>
<feature type="compositionally biased region" description="Low complexity" evidence="1">
    <location>
        <begin position="174"/>
        <end position="197"/>
    </location>
</feature>
<protein>
    <recommendedName>
        <fullName evidence="4">Serine/threonine protein kinase</fullName>
    </recommendedName>
</protein>
<accession>A0A2G5PDU6</accession>
<gene>
    <name evidence="2" type="ORF">CQY22_005110</name>
</gene>
<name>A0A2G5PDU6_9MYCO</name>
<evidence type="ECO:0008006" key="4">
    <source>
        <dbReference type="Google" id="ProtNLM"/>
    </source>
</evidence>
<dbReference type="STRING" id="85968.GCA_900073015_03558"/>
<reference evidence="2 3" key="1">
    <citation type="journal article" date="2017" name="Infect. Genet. Evol.">
        <title>The new phylogeny of the genus Mycobacterium: The old and the news.</title>
        <authorList>
            <person name="Tortoli E."/>
            <person name="Fedrizzi T."/>
            <person name="Meehan C.J."/>
            <person name="Trovato A."/>
            <person name="Grottola A."/>
            <person name="Giacobazzi E."/>
            <person name="Serpini G.F."/>
            <person name="Tagliazucchi S."/>
            <person name="Fabio A."/>
            <person name="Bettua C."/>
            <person name="Bertorelli R."/>
            <person name="Frascaro F."/>
            <person name="De Sanctis V."/>
            <person name="Pecorari M."/>
            <person name="Jousson O."/>
            <person name="Segata N."/>
            <person name="Cirillo D.M."/>
        </authorList>
    </citation>
    <scope>NUCLEOTIDE SEQUENCE [LARGE SCALE GENOMIC DNA]</scope>
    <source>
        <strain evidence="2 3">CIP1034565</strain>
    </source>
</reference>